<dbReference type="Proteomes" id="UP001234202">
    <property type="component" value="Unassembled WGS sequence"/>
</dbReference>
<accession>A0ACC2XX23</accession>
<evidence type="ECO:0000313" key="1">
    <source>
        <dbReference type="EMBL" id="KAJ9128225.1"/>
    </source>
</evidence>
<dbReference type="EMBL" id="JASBWV010000001">
    <property type="protein sequence ID" value="KAJ9128225.1"/>
    <property type="molecule type" value="Genomic_DNA"/>
</dbReference>
<sequence length="1151" mass="128026">MAPKKGKLATVPRPGPDWSWVALEDINDDSEITQEHLRKAIGLETARPCRNKLAEEVTVIDLEDTADEGQETDGQRSDQTVSAVKKKKNGKDVISGEVWGPPCTISWCQDNLLCLNHLAGKAWNAKSKSDIFGTGCITLTNVVLDARETMMKSAGRRDPPQERKDDGAPVGLRNLGATCYIWYYNLALRAGVYACAAAKGQDEVTPSISLKQGRKTSFSSLRYRYQDSPIFQLALTFAALQTSETKYYDPTGLVNALRLDTGNHQDASEFSKLFMTHLQNEFSKQSNPLVKTLISDQTAKRKINLTHLPPTLHFSLLRFVYDATLGDRKKSKAKIEFPAKIDMSGWLNKEDKQSRQEPIWYELRAVVEHRGASAHRGHFVCQVYDCEHKQWFLCNDETVEPIPSLTEANPSIGTSKPSSKSAAINRRMDSIVQTSTNAYMLVYERKGEDDASRFGNSATSSPGEIVPSAPTGRLAEKITKMNRDYAVSCESYQLENMKLESIVDKKLEVMAACHTPSAEEGVFMHIPSLKRWIENVSSSANPARDSRKLLEPSCTEVTSSTQENGSQTDGLQELPLGNGHESQSEETGGVTDPTATIPVHMEDRPSGGGSKGDPDAMAHSQDGDRLIGEFSNKGITCEHGKLCPHQTRNSKIISTEGLNMLKRLGCTLDNELRVSDICPLCVKEEVRRTKRRQDHVETKKSFNRAMSEIADDNDGFVLPTLWLKAWRRGSVQANQQSGILSDWQKDIACPHGKAKAPRARRLAECIIIPPEAFGCLASLMDVSEIPHFNLSYDVCQDCLAEEEKLVKASAGAVEMARDEKKQLRDMTQQTFLTTAKREIFAGIPTYLLSVAFVNSWLEWINDPIEVPRPKFSNGELFCEHHRLLVDPDWKPDHESGLFVVIYGTLWNKLVNLYGIQANEIIAVSRSDGKSRQNEPATTTIPVCKDCWKQRWEARSTSIMKLNMVEIDSPADIPGHVQVNENESDDISERGSTKRKNSDLDTNIHPPKRQRLTRNRKNRSLELHIERQETVLALKTKVKENWGVYPIFQHIFYGKTELTENTLLLQDVGVLADDTLYIVCDEMTGGMEAAMNDVDEDGVVGDSAESLAGFGGTALFGLPTTTESSDSVADGNADYSATLLMDVVEDAKLVPF</sequence>
<comment type="caution">
    <text evidence="1">The sequence shown here is derived from an EMBL/GenBank/DDBJ whole genome shotgun (WGS) entry which is preliminary data.</text>
</comment>
<keyword evidence="2" id="KW-1185">Reference proteome</keyword>
<gene>
    <name evidence="1" type="ORF">QFC24_000517</name>
</gene>
<evidence type="ECO:0000313" key="2">
    <source>
        <dbReference type="Proteomes" id="UP001234202"/>
    </source>
</evidence>
<proteinExistence type="predicted"/>
<name>A0ACC2XX23_9TREE</name>
<reference evidence="1" key="1">
    <citation type="submission" date="2023-04" db="EMBL/GenBank/DDBJ databases">
        <title>Draft Genome sequencing of Naganishia species isolated from polar environments using Oxford Nanopore Technology.</title>
        <authorList>
            <person name="Leo P."/>
            <person name="Venkateswaran K."/>
        </authorList>
    </citation>
    <scope>NUCLEOTIDE SEQUENCE</scope>
    <source>
        <strain evidence="1">DBVPG 5303</strain>
    </source>
</reference>
<protein>
    <submittedName>
        <fullName evidence="1">Uncharacterized protein</fullName>
    </submittedName>
</protein>
<organism evidence="1 2">
    <name type="scientific">Naganishia onofrii</name>
    <dbReference type="NCBI Taxonomy" id="1851511"/>
    <lineage>
        <taxon>Eukaryota</taxon>
        <taxon>Fungi</taxon>
        <taxon>Dikarya</taxon>
        <taxon>Basidiomycota</taxon>
        <taxon>Agaricomycotina</taxon>
        <taxon>Tremellomycetes</taxon>
        <taxon>Filobasidiales</taxon>
        <taxon>Filobasidiaceae</taxon>
        <taxon>Naganishia</taxon>
    </lineage>
</organism>